<reference evidence="2" key="1">
    <citation type="submission" date="2021-02" db="EMBL/GenBank/DDBJ databases">
        <authorList>
            <person name="Nowell W R."/>
        </authorList>
    </citation>
    <scope>NUCLEOTIDE SEQUENCE</scope>
</reference>
<evidence type="ECO:0000313" key="2">
    <source>
        <dbReference type="EMBL" id="CAF3854490.1"/>
    </source>
</evidence>
<dbReference type="AlphaFoldDB" id="A0A819ERX8"/>
<dbReference type="EMBL" id="CAJOBD010002086">
    <property type="protein sequence ID" value="CAF3854490.1"/>
    <property type="molecule type" value="Genomic_DNA"/>
</dbReference>
<sequence length="165" mass="19110">MNEFNVNRLNTNGTVTSTDPGEEHSPSGLFVFQKSVNDSQQEKTLHYQLKASLCVSQRYEEEFFNHFHMNYFGELACEGLFLASVRSIRIKPYEICRQLSSFYPMTNDDENEYLVQAIIRTQKNNYDVSGIINVKNEDNILQFLLDKTELSPICHVDLIRDITSI</sequence>
<accession>A0A819ERX8</accession>
<gene>
    <name evidence="2" type="ORF">JBS370_LOCUS18432</name>
</gene>
<name>A0A819ERX8_9BILA</name>
<feature type="compositionally biased region" description="Polar residues" evidence="1">
    <location>
        <begin position="1"/>
        <end position="19"/>
    </location>
</feature>
<dbReference type="Proteomes" id="UP000663836">
    <property type="component" value="Unassembled WGS sequence"/>
</dbReference>
<feature type="region of interest" description="Disordered" evidence="1">
    <location>
        <begin position="1"/>
        <end position="25"/>
    </location>
</feature>
<evidence type="ECO:0000313" key="3">
    <source>
        <dbReference type="Proteomes" id="UP000663836"/>
    </source>
</evidence>
<evidence type="ECO:0000256" key="1">
    <source>
        <dbReference type="SAM" id="MobiDB-lite"/>
    </source>
</evidence>
<organism evidence="2 3">
    <name type="scientific">Rotaria sordida</name>
    <dbReference type="NCBI Taxonomy" id="392033"/>
    <lineage>
        <taxon>Eukaryota</taxon>
        <taxon>Metazoa</taxon>
        <taxon>Spiralia</taxon>
        <taxon>Gnathifera</taxon>
        <taxon>Rotifera</taxon>
        <taxon>Eurotatoria</taxon>
        <taxon>Bdelloidea</taxon>
        <taxon>Philodinida</taxon>
        <taxon>Philodinidae</taxon>
        <taxon>Rotaria</taxon>
    </lineage>
</organism>
<protein>
    <submittedName>
        <fullName evidence="2">Uncharacterized protein</fullName>
    </submittedName>
</protein>
<comment type="caution">
    <text evidence="2">The sequence shown here is derived from an EMBL/GenBank/DDBJ whole genome shotgun (WGS) entry which is preliminary data.</text>
</comment>
<proteinExistence type="predicted"/>